<feature type="compositionally biased region" description="Polar residues" evidence="1">
    <location>
        <begin position="171"/>
        <end position="181"/>
    </location>
</feature>
<evidence type="ECO:0000256" key="1">
    <source>
        <dbReference type="SAM" id="MobiDB-lite"/>
    </source>
</evidence>
<reference evidence="3" key="1">
    <citation type="journal article" date="2023" name="Proc. Natl. Acad. Sci. U.S.A.">
        <title>Genomic and structural basis for evolution of tropane alkaloid biosynthesis.</title>
        <authorList>
            <person name="Wanga Y.-J."/>
            <person name="Taina T."/>
            <person name="Yua J.-Y."/>
            <person name="Lia J."/>
            <person name="Xua B."/>
            <person name="Chenc J."/>
            <person name="D'Auriad J.C."/>
            <person name="Huanga J.-P."/>
            <person name="Huanga S.-X."/>
        </authorList>
    </citation>
    <scope>NUCLEOTIDE SEQUENCE [LARGE SCALE GENOMIC DNA]</scope>
    <source>
        <strain evidence="3">cv. KIB-2019</strain>
    </source>
</reference>
<feature type="region of interest" description="Disordered" evidence="1">
    <location>
        <begin position="44"/>
        <end position="74"/>
    </location>
</feature>
<sequence length="207" mass="23351">MEKHHQKGHRKFQGRRFPVQKFMLRFLSSDKIVDVPAKEINDSKELRNDEVKEVETNKEISNGDQQNSKDTGAVVKGNGDIVNIKDWVERAFVTTGGNKEVHSDQIMEGQDQSTGEMQDPYNKTREVEKPGDQNQNMSSKRIENSSNTVAVVPSETVNMIVNSKQQEEEVSSSGQTSNISYKEQHEEHNLIFSSQDKVSPVTGVDSQ</sequence>
<proteinExistence type="predicted"/>
<dbReference type="Proteomes" id="UP001152561">
    <property type="component" value="Unassembled WGS sequence"/>
</dbReference>
<gene>
    <name evidence="2" type="ORF">K7X08_000098</name>
</gene>
<feature type="compositionally biased region" description="Polar residues" evidence="1">
    <location>
        <begin position="59"/>
        <end position="70"/>
    </location>
</feature>
<accession>A0A9Q1M3Q0</accession>
<feature type="compositionally biased region" description="Basic and acidic residues" evidence="1">
    <location>
        <begin position="44"/>
        <end position="58"/>
    </location>
</feature>
<comment type="caution">
    <text evidence="2">The sequence shown here is derived from an EMBL/GenBank/DDBJ whole genome shotgun (WGS) entry which is preliminary data.</text>
</comment>
<feature type="compositionally biased region" description="Polar residues" evidence="1">
    <location>
        <begin position="132"/>
        <end position="164"/>
    </location>
</feature>
<keyword evidence="3" id="KW-1185">Reference proteome</keyword>
<organism evidence="2 3">
    <name type="scientific">Anisodus acutangulus</name>
    <dbReference type="NCBI Taxonomy" id="402998"/>
    <lineage>
        <taxon>Eukaryota</taxon>
        <taxon>Viridiplantae</taxon>
        <taxon>Streptophyta</taxon>
        <taxon>Embryophyta</taxon>
        <taxon>Tracheophyta</taxon>
        <taxon>Spermatophyta</taxon>
        <taxon>Magnoliopsida</taxon>
        <taxon>eudicotyledons</taxon>
        <taxon>Gunneridae</taxon>
        <taxon>Pentapetalae</taxon>
        <taxon>asterids</taxon>
        <taxon>lamiids</taxon>
        <taxon>Solanales</taxon>
        <taxon>Solanaceae</taxon>
        <taxon>Solanoideae</taxon>
        <taxon>Hyoscyameae</taxon>
        <taxon>Anisodus</taxon>
    </lineage>
</organism>
<evidence type="ECO:0000313" key="3">
    <source>
        <dbReference type="Proteomes" id="UP001152561"/>
    </source>
</evidence>
<name>A0A9Q1M3Q0_9SOLA</name>
<feature type="region of interest" description="Disordered" evidence="1">
    <location>
        <begin position="99"/>
        <end position="207"/>
    </location>
</feature>
<dbReference type="EMBL" id="JAJAGQ010000010">
    <property type="protein sequence ID" value="KAJ8550728.1"/>
    <property type="molecule type" value="Genomic_DNA"/>
</dbReference>
<evidence type="ECO:0000313" key="2">
    <source>
        <dbReference type="EMBL" id="KAJ8550728.1"/>
    </source>
</evidence>
<feature type="compositionally biased region" description="Basic and acidic residues" evidence="1">
    <location>
        <begin position="122"/>
        <end position="131"/>
    </location>
</feature>
<protein>
    <submittedName>
        <fullName evidence="2">Uncharacterized protein</fullName>
    </submittedName>
</protein>
<dbReference type="AlphaFoldDB" id="A0A9Q1M3Q0"/>